<gene>
    <name evidence="1" type="ORF">LOM8899_03589</name>
</gene>
<accession>A0A238LIH9</accession>
<reference evidence="1 2" key="1">
    <citation type="submission" date="2017-05" db="EMBL/GenBank/DDBJ databases">
        <authorList>
            <person name="Song R."/>
            <person name="Chenine A.L."/>
            <person name="Ruprecht R.M."/>
        </authorList>
    </citation>
    <scope>NUCLEOTIDE SEQUENCE [LARGE SCALE GENOMIC DNA]</scope>
    <source>
        <strain evidence="1 2">CECT 8899</strain>
    </source>
</reference>
<evidence type="ECO:0000313" key="1">
    <source>
        <dbReference type="EMBL" id="SMY09422.1"/>
    </source>
</evidence>
<evidence type="ECO:0000313" key="2">
    <source>
        <dbReference type="Proteomes" id="UP000201613"/>
    </source>
</evidence>
<name>A0A238LIH9_9RHOB</name>
<organism evidence="1 2">
    <name type="scientific">Flavimaricola marinus</name>
    <dbReference type="NCBI Taxonomy" id="1819565"/>
    <lineage>
        <taxon>Bacteria</taxon>
        <taxon>Pseudomonadati</taxon>
        <taxon>Pseudomonadota</taxon>
        <taxon>Alphaproteobacteria</taxon>
        <taxon>Rhodobacterales</taxon>
        <taxon>Paracoccaceae</taxon>
        <taxon>Flavimaricola</taxon>
    </lineage>
</organism>
<dbReference type="RefSeq" id="WP_093993599.1">
    <property type="nucleotide sequence ID" value="NZ_FXZK01000009.1"/>
</dbReference>
<dbReference type="Proteomes" id="UP000201613">
    <property type="component" value="Unassembled WGS sequence"/>
</dbReference>
<dbReference type="AlphaFoldDB" id="A0A238LIH9"/>
<protein>
    <recommendedName>
        <fullName evidence="3">Alanine-rich protein</fullName>
    </recommendedName>
</protein>
<dbReference type="EMBL" id="FXZK01000009">
    <property type="protein sequence ID" value="SMY09422.1"/>
    <property type="molecule type" value="Genomic_DNA"/>
</dbReference>
<keyword evidence="2" id="KW-1185">Reference proteome</keyword>
<dbReference type="Gene3D" id="3.20.20.80">
    <property type="entry name" value="Glycosidases"/>
    <property type="match status" value="1"/>
</dbReference>
<evidence type="ECO:0008006" key="3">
    <source>
        <dbReference type="Google" id="ProtNLM"/>
    </source>
</evidence>
<dbReference type="OrthoDB" id="8576080at2"/>
<proteinExistence type="predicted"/>
<sequence length="388" mass="42012">MNSIWAYPWDLHDVPDALAKIAATGADTVSLATSYHAGRFLQPGNPRRRVVFPEDGTVYYPPDPARWADAEIVPRAASVVADEGDWLAKVAAEQSEGRLNLSCWTVCLHNLRLGTAHPGHALRTAFGDPVPYGLCPSSPAAQAYVAGIVAEITETYRPARIELESPSFMGFDHGFHHEKDGLGLLPEDRFLLGLCFCDHCLTGAKRAGVDAIAARRLVSRLLTDAFERELPAAQFPDFTEIGLRAFDGMPALSDFLAWRCKPVTALVARCRAVAHPDTQVVLIDSAMSWWEGVDRASAAAACDGLLYCAYDTPAERVADELKAARAVIGSEATLIAGLALFHPMVRDSADFTARATAAQRHADGLTVYNFGLVPAARLDWVRMALSRG</sequence>